<organism evidence="10 11">
    <name type="scientific">Drosophila navojoa</name>
    <name type="common">Fruit fly</name>
    <dbReference type="NCBI Taxonomy" id="7232"/>
    <lineage>
        <taxon>Eukaryota</taxon>
        <taxon>Metazoa</taxon>
        <taxon>Ecdysozoa</taxon>
        <taxon>Arthropoda</taxon>
        <taxon>Hexapoda</taxon>
        <taxon>Insecta</taxon>
        <taxon>Pterygota</taxon>
        <taxon>Neoptera</taxon>
        <taxon>Endopterygota</taxon>
        <taxon>Diptera</taxon>
        <taxon>Brachycera</taxon>
        <taxon>Muscomorpha</taxon>
        <taxon>Ephydroidea</taxon>
        <taxon>Drosophilidae</taxon>
        <taxon>Drosophila</taxon>
    </lineage>
</organism>
<evidence type="ECO:0000259" key="8">
    <source>
        <dbReference type="Pfam" id="PF02055"/>
    </source>
</evidence>
<evidence type="ECO:0000313" key="11">
    <source>
        <dbReference type="Proteomes" id="UP000295192"/>
    </source>
</evidence>
<feature type="chain" id="PRO_5019849922" description="Glucosylceramidase" evidence="7">
    <location>
        <begin position="30"/>
        <end position="588"/>
    </location>
</feature>
<keyword evidence="5 6" id="KW-0378">Hydrolase</keyword>
<evidence type="ECO:0000313" key="10">
    <source>
        <dbReference type="EMBL" id="TDG49284.1"/>
    </source>
</evidence>
<keyword evidence="4 7" id="KW-0732">Signal</keyword>
<evidence type="ECO:0000256" key="2">
    <source>
        <dbReference type="ARBA" id="ARBA00005382"/>
    </source>
</evidence>
<dbReference type="Pfam" id="PF02055">
    <property type="entry name" value="Glyco_hydro_30"/>
    <property type="match status" value="1"/>
</dbReference>
<dbReference type="Gene3D" id="3.20.20.80">
    <property type="entry name" value="Glycosidases"/>
    <property type="match status" value="1"/>
</dbReference>
<dbReference type="InterPro" id="IPR033453">
    <property type="entry name" value="Glyco_hydro_30_TIM-barrel"/>
</dbReference>
<dbReference type="OMA" id="RAHNYAK"/>
<evidence type="ECO:0000256" key="3">
    <source>
        <dbReference type="ARBA" id="ARBA00012658"/>
    </source>
</evidence>
<comment type="catalytic activity">
    <reaction evidence="1">
        <text>a beta-D-glucosyl-(1&lt;-&gt;1')-N-acylsphing-4-enine + H2O = an N-acylsphing-4-enine + D-glucose</text>
        <dbReference type="Rhea" id="RHEA:13269"/>
        <dbReference type="ChEBI" id="CHEBI:4167"/>
        <dbReference type="ChEBI" id="CHEBI:15377"/>
        <dbReference type="ChEBI" id="CHEBI:22801"/>
        <dbReference type="ChEBI" id="CHEBI:52639"/>
        <dbReference type="EC" id="3.2.1.45"/>
    </reaction>
    <physiologicalReaction direction="left-to-right" evidence="1">
        <dbReference type="Rhea" id="RHEA:13270"/>
    </physiologicalReaction>
</comment>
<evidence type="ECO:0000256" key="4">
    <source>
        <dbReference type="ARBA" id="ARBA00022729"/>
    </source>
</evidence>
<comment type="similarity">
    <text evidence="2 6">Belongs to the glycosyl hydrolase 30 family.</text>
</comment>
<evidence type="ECO:0000259" key="9">
    <source>
        <dbReference type="Pfam" id="PF17189"/>
    </source>
</evidence>
<dbReference type="GO" id="GO:0004348">
    <property type="term" value="F:glucosylceramidase activity"/>
    <property type="evidence" value="ECO:0007669"/>
    <property type="project" value="UniProtKB-EC"/>
</dbReference>
<feature type="signal peptide" evidence="7">
    <location>
        <begin position="1"/>
        <end position="29"/>
    </location>
</feature>
<dbReference type="SUPFAM" id="SSF51445">
    <property type="entry name" value="(Trans)glycosidases"/>
    <property type="match status" value="1"/>
</dbReference>
<dbReference type="STRING" id="7232.A0A484BKT6"/>
<gene>
    <name evidence="10" type="ORF">AWZ03_004373</name>
</gene>
<evidence type="ECO:0000256" key="7">
    <source>
        <dbReference type="SAM" id="SignalP"/>
    </source>
</evidence>
<keyword evidence="11" id="KW-1185">Reference proteome</keyword>
<dbReference type="EMBL" id="LSRL02000025">
    <property type="protein sequence ID" value="TDG49284.1"/>
    <property type="molecule type" value="Genomic_DNA"/>
</dbReference>
<name>A0A484BKT6_DRONA</name>
<sequence length="588" mass="66938">MLKCKNWLFLGPLLQLLLVLLIAVIGGQAETVPCKLRDAQYGKVCVCTSDYCDYLDNPTLSKDEEFALISSSKKGLRFEVSKGNFGAKDKYIIKDYEEPKAETAARNVTILSRLMDQTLGKIFSQTDSTTKPITRSVKLKLDRSKLYQRIEGFGGSFTGAVSYLVDNYKAQDIQDHLYKSYYAPNGLGFNLLRISIGGCDFDLAPWAYNEKPENETVLTGMDELDHRDVLRLAQIKRLKEVSGVKNLRIKGAAWSAPPWMKTNNRWTGFGRLKQQYYQTWADYHLKWIDLMEKNDLPIWAISTGNEPMNGILFMVFVKFMSMGWTPQTQAIWVADNLGPTIRNSKYKDLFIFGNDDQRYTSPFWFKQVTLLVFPSGFQSPITVSVQMNRTRPNSLQYIDGVALHWYWDEIFGNSFVHSTNEYMANKIQIISESCIGDKPWQKAAPLLGSWERAEKYARSFISHLQDGFHGWIDWNIILDEVGGPNYVNNTVDAPVVANTTSYTEFYKQPMFYIMGHFSKLVPEGSVHIEAVASNVNLDCVAFKRPDDKIVAVLFNSGRADLNIDITDTIRGNLLVNVPARSIHTILYN</sequence>
<dbReference type="Pfam" id="PF17189">
    <property type="entry name" value="Glyco_hydro_30C"/>
    <property type="match status" value="1"/>
</dbReference>
<dbReference type="AlphaFoldDB" id="A0A484BKT6"/>
<dbReference type="Proteomes" id="UP000295192">
    <property type="component" value="Unassembled WGS sequence"/>
</dbReference>
<dbReference type="PANTHER" id="PTHR11069">
    <property type="entry name" value="GLUCOSYLCERAMIDASE"/>
    <property type="match status" value="1"/>
</dbReference>
<proteinExistence type="inferred from homology"/>
<evidence type="ECO:0000256" key="1">
    <source>
        <dbReference type="ARBA" id="ARBA00001013"/>
    </source>
</evidence>
<keyword evidence="6" id="KW-0443">Lipid metabolism</keyword>
<dbReference type="InterPro" id="IPR017853">
    <property type="entry name" value="GH"/>
</dbReference>
<dbReference type="SUPFAM" id="SSF51011">
    <property type="entry name" value="Glycosyl hydrolase domain"/>
    <property type="match status" value="1"/>
</dbReference>
<dbReference type="PANTHER" id="PTHR11069:SF23">
    <property type="entry name" value="LYSOSOMAL ACID GLUCOSYLCERAMIDASE"/>
    <property type="match status" value="1"/>
</dbReference>
<keyword evidence="6" id="KW-0746">Sphingolipid metabolism</keyword>
<dbReference type="InterPro" id="IPR013780">
    <property type="entry name" value="Glyco_hydro_b"/>
</dbReference>
<dbReference type="InterPro" id="IPR033452">
    <property type="entry name" value="GH30_C"/>
</dbReference>
<reference evidence="10 11" key="1">
    <citation type="journal article" date="2019" name="J. Hered.">
        <title>An Improved Genome Assembly for Drosophila navojoa, the Basal Species in the mojavensis Cluster.</title>
        <authorList>
            <person name="Vanderlinde T."/>
            <person name="Dupim E.G."/>
            <person name="Nazario-Yepiz N.O."/>
            <person name="Carvalho A.B."/>
        </authorList>
    </citation>
    <scope>NUCLEOTIDE SEQUENCE [LARGE SCALE GENOMIC DNA]</scope>
    <source>
        <strain evidence="10">Navoj_Jal97</strain>
        <tissue evidence="10">Whole organism</tissue>
    </source>
</reference>
<keyword evidence="6" id="KW-0326">Glycosidase</keyword>
<protein>
    <recommendedName>
        <fullName evidence="3 6">Glucosylceramidase</fullName>
        <ecNumber evidence="3 6">3.2.1.45</ecNumber>
    </recommendedName>
</protein>
<evidence type="ECO:0000256" key="5">
    <source>
        <dbReference type="ARBA" id="ARBA00022801"/>
    </source>
</evidence>
<dbReference type="EC" id="3.2.1.45" evidence="3 6"/>
<dbReference type="OrthoDB" id="2160638at2759"/>
<accession>A0A484BKT6</accession>
<evidence type="ECO:0000256" key="6">
    <source>
        <dbReference type="RuleBase" id="RU361188"/>
    </source>
</evidence>
<feature type="domain" description="Glycosyl hydrolase family 30 TIM-barrel" evidence="8">
    <location>
        <begin position="150"/>
        <end position="520"/>
    </location>
</feature>
<dbReference type="GO" id="GO:0006680">
    <property type="term" value="P:glucosylceramide catabolic process"/>
    <property type="evidence" value="ECO:0007669"/>
    <property type="project" value="TreeGrafter"/>
</dbReference>
<dbReference type="Gene3D" id="2.60.40.1180">
    <property type="entry name" value="Golgi alpha-mannosidase II"/>
    <property type="match status" value="1"/>
</dbReference>
<feature type="domain" description="Glycosyl hydrolase family 30 beta sandwich" evidence="9">
    <location>
        <begin position="524"/>
        <end position="585"/>
    </location>
</feature>
<dbReference type="GO" id="GO:0016020">
    <property type="term" value="C:membrane"/>
    <property type="evidence" value="ECO:0007669"/>
    <property type="project" value="GOC"/>
</dbReference>
<comment type="caution">
    <text evidence="10">The sequence shown here is derived from an EMBL/GenBank/DDBJ whole genome shotgun (WGS) entry which is preliminary data.</text>
</comment>
<dbReference type="InterPro" id="IPR001139">
    <property type="entry name" value="Glyco_hydro_30"/>
</dbReference>